<evidence type="ECO:0000313" key="1">
    <source>
        <dbReference type="EMBL" id="JAD67813.1"/>
    </source>
</evidence>
<protein>
    <submittedName>
        <fullName evidence="1">Uncharacterized protein</fullName>
    </submittedName>
</protein>
<name>A0A0A9C022_ARUDO</name>
<dbReference type="EMBL" id="GBRH01230082">
    <property type="protein sequence ID" value="JAD67813.1"/>
    <property type="molecule type" value="Transcribed_RNA"/>
</dbReference>
<dbReference type="AlphaFoldDB" id="A0A0A9C022"/>
<sequence length="31" mass="3594">MIKGREARKIVMPVAWFAWILSITTDKVGIY</sequence>
<reference evidence="1" key="1">
    <citation type="submission" date="2014-09" db="EMBL/GenBank/DDBJ databases">
        <authorList>
            <person name="Magalhaes I.L.F."/>
            <person name="Oliveira U."/>
            <person name="Santos F.R."/>
            <person name="Vidigal T.H.D.A."/>
            <person name="Brescovit A.D."/>
            <person name="Santos A.J."/>
        </authorList>
    </citation>
    <scope>NUCLEOTIDE SEQUENCE</scope>
    <source>
        <tissue evidence="1">Shoot tissue taken approximately 20 cm above the soil surface</tissue>
    </source>
</reference>
<proteinExistence type="predicted"/>
<accession>A0A0A9C022</accession>
<organism evidence="1">
    <name type="scientific">Arundo donax</name>
    <name type="common">Giant reed</name>
    <name type="synonym">Donax arundinaceus</name>
    <dbReference type="NCBI Taxonomy" id="35708"/>
    <lineage>
        <taxon>Eukaryota</taxon>
        <taxon>Viridiplantae</taxon>
        <taxon>Streptophyta</taxon>
        <taxon>Embryophyta</taxon>
        <taxon>Tracheophyta</taxon>
        <taxon>Spermatophyta</taxon>
        <taxon>Magnoliopsida</taxon>
        <taxon>Liliopsida</taxon>
        <taxon>Poales</taxon>
        <taxon>Poaceae</taxon>
        <taxon>PACMAD clade</taxon>
        <taxon>Arundinoideae</taxon>
        <taxon>Arundineae</taxon>
        <taxon>Arundo</taxon>
    </lineage>
</organism>
<reference evidence="1" key="2">
    <citation type="journal article" date="2015" name="Data Brief">
        <title>Shoot transcriptome of the giant reed, Arundo donax.</title>
        <authorList>
            <person name="Barrero R.A."/>
            <person name="Guerrero F.D."/>
            <person name="Moolhuijzen P."/>
            <person name="Goolsby J.A."/>
            <person name="Tidwell J."/>
            <person name="Bellgard S.E."/>
            <person name="Bellgard M.I."/>
        </authorList>
    </citation>
    <scope>NUCLEOTIDE SEQUENCE</scope>
    <source>
        <tissue evidence="1">Shoot tissue taken approximately 20 cm above the soil surface</tissue>
    </source>
</reference>